<reference evidence="3" key="1">
    <citation type="submission" date="2016-06" db="UniProtKB">
        <authorList>
            <consortium name="WormBaseParasite"/>
        </authorList>
    </citation>
    <scope>IDENTIFICATION</scope>
</reference>
<evidence type="ECO:0000313" key="2">
    <source>
        <dbReference type="Proteomes" id="UP000271098"/>
    </source>
</evidence>
<keyword evidence="2" id="KW-1185">Reference proteome</keyword>
<dbReference type="EMBL" id="UYRT01078764">
    <property type="protein sequence ID" value="VDN19174.1"/>
    <property type="molecule type" value="Genomic_DNA"/>
</dbReference>
<dbReference type="Proteomes" id="UP000271098">
    <property type="component" value="Unassembled WGS sequence"/>
</dbReference>
<dbReference type="WBParaSite" id="GPUH_0001174901-mRNA-1">
    <property type="protein sequence ID" value="GPUH_0001174901-mRNA-1"/>
    <property type="gene ID" value="GPUH_0001174901"/>
</dbReference>
<organism evidence="3">
    <name type="scientific">Gongylonema pulchrum</name>
    <dbReference type="NCBI Taxonomy" id="637853"/>
    <lineage>
        <taxon>Eukaryota</taxon>
        <taxon>Metazoa</taxon>
        <taxon>Ecdysozoa</taxon>
        <taxon>Nematoda</taxon>
        <taxon>Chromadorea</taxon>
        <taxon>Rhabditida</taxon>
        <taxon>Spirurina</taxon>
        <taxon>Spiruromorpha</taxon>
        <taxon>Spiruroidea</taxon>
        <taxon>Gongylonematidae</taxon>
        <taxon>Gongylonema</taxon>
    </lineage>
</organism>
<gene>
    <name evidence="1" type="ORF">GPUH_LOCUS11735</name>
</gene>
<name>A0A183DSP4_9BILA</name>
<protein>
    <submittedName>
        <fullName evidence="1 3">Uncharacterized protein</fullName>
    </submittedName>
</protein>
<evidence type="ECO:0000313" key="1">
    <source>
        <dbReference type="EMBL" id="VDN19174.1"/>
    </source>
</evidence>
<evidence type="ECO:0000313" key="3">
    <source>
        <dbReference type="WBParaSite" id="GPUH_0001174901-mRNA-1"/>
    </source>
</evidence>
<sequence length="148" mass="17374">MISNIGTSSSKKLSTIYERNKSATVNTVSESPKEQVQRVDVSRFSRWKTKVGLAGCLPKAIRFIKNIRSKQRNSTDWEDYKKSELLLLQQAQTKSISDEEKWKWELGRDENQIWRCNGRALQTQLPRETRCPIHLQRTNYITKLIIQY</sequence>
<reference evidence="1 2" key="2">
    <citation type="submission" date="2018-11" db="EMBL/GenBank/DDBJ databases">
        <authorList>
            <consortium name="Pathogen Informatics"/>
        </authorList>
    </citation>
    <scope>NUCLEOTIDE SEQUENCE [LARGE SCALE GENOMIC DNA]</scope>
</reference>
<accession>A0A183DSP4</accession>
<proteinExistence type="predicted"/>
<dbReference type="AlphaFoldDB" id="A0A183DSP4"/>